<organism evidence="3 4">
    <name type="scientific">Drosophila albomicans</name>
    <name type="common">Fruit fly</name>
    <dbReference type="NCBI Taxonomy" id="7291"/>
    <lineage>
        <taxon>Eukaryota</taxon>
        <taxon>Metazoa</taxon>
        <taxon>Ecdysozoa</taxon>
        <taxon>Arthropoda</taxon>
        <taxon>Hexapoda</taxon>
        <taxon>Insecta</taxon>
        <taxon>Pterygota</taxon>
        <taxon>Neoptera</taxon>
        <taxon>Endopterygota</taxon>
        <taxon>Diptera</taxon>
        <taxon>Brachycera</taxon>
        <taxon>Muscomorpha</taxon>
        <taxon>Ephydroidea</taxon>
        <taxon>Drosophilidae</taxon>
        <taxon>Drosophila</taxon>
    </lineage>
</organism>
<evidence type="ECO:0000313" key="5">
    <source>
        <dbReference type="RefSeq" id="XP_051861088.1"/>
    </source>
</evidence>
<dbReference type="AlphaFoldDB" id="A0A6P8WFD1"/>
<feature type="compositionally biased region" description="Basic and acidic residues" evidence="1">
    <location>
        <begin position="455"/>
        <end position="470"/>
    </location>
</feature>
<feature type="signal peptide" evidence="2">
    <location>
        <begin position="1"/>
        <end position="25"/>
    </location>
</feature>
<dbReference type="Proteomes" id="UP000515160">
    <property type="component" value="Chromosome 3"/>
</dbReference>
<reference evidence="4 5" key="1">
    <citation type="submission" date="2025-04" db="UniProtKB">
        <authorList>
            <consortium name="RefSeq"/>
        </authorList>
    </citation>
    <scope>IDENTIFICATION</scope>
    <source>
        <strain evidence="4 5">15112-1751.03</strain>
        <tissue evidence="4 5">Whole Adult</tissue>
    </source>
</reference>
<evidence type="ECO:0000313" key="3">
    <source>
        <dbReference type="Proteomes" id="UP000515160"/>
    </source>
</evidence>
<evidence type="ECO:0000313" key="4">
    <source>
        <dbReference type="RefSeq" id="XP_034102134.1"/>
    </source>
</evidence>
<evidence type="ECO:0000313" key="6">
    <source>
        <dbReference type="RefSeq" id="XP_051861089.1"/>
    </source>
</evidence>
<dbReference type="GeneID" id="117566697"/>
<name>A0A6P8WFD1_DROAB</name>
<gene>
    <name evidence="4 5 6" type="primary">LOC117566697</name>
</gene>
<evidence type="ECO:0000256" key="1">
    <source>
        <dbReference type="SAM" id="MobiDB-lite"/>
    </source>
</evidence>
<keyword evidence="3" id="KW-1185">Reference proteome</keyword>
<dbReference type="RefSeq" id="XP_034102134.1">
    <property type="nucleotide sequence ID" value="XM_034246243.2"/>
</dbReference>
<evidence type="ECO:0000256" key="2">
    <source>
        <dbReference type="SAM" id="SignalP"/>
    </source>
</evidence>
<dbReference type="RefSeq" id="XP_051861089.1">
    <property type="nucleotide sequence ID" value="XM_052005129.1"/>
</dbReference>
<feature type="chain" id="PRO_5044654607" evidence="2">
    <location>
        <begin position="26"/>
        <end position="508"/>
    </location>
</feature>
<proteinExistence type="predicted"/>
<protein>
    <submittedName>
        <fullName evidence="4 5">Uncharacterized protein LOC117566697</fullName>
    </submittedName>
</protein>
<sequence length="508" mass="56789">MASKQKLLFILLWQLFAFGGQLVLAQDEPEAQQLQVPRPRGRIRIADMQPPPLAPVGPMNWPTYGVAPAPMPATSTVHAHIPLLREQITSSSTASVPLSLPLPNEEGGVQESVVYGNWKPEHPLQPQEEETQPKQRVYGRLEAMLMGMPAEAMDRRDVSSEELEAQSEQRTAAGGYQNPYARQESYERAQNSGHRRWRPPMPNGFKESKLQPKPQYPPQTESQTSFEVIHLNASDPILKAMAKQINESIETTTTRRQATHTTEDNWMPLPYPYPTHSYESTQPVPGAALSSTISRVRSTEAATQQPTQRVESTTIALNWPTDFLDASPSSTPRTYTDSGISIDRVDNIDSIDRIDDDVVDHDDYKYYEDSLSSAQMHSELSVPETLIPHLPLNITRVGIPYEDRNSLEEPTICVPLTVTETASESATPLLVEVERVYCFPLPKVEVRTGTIKRQQHPELELEQEQERHDNGTSLPAEEPQPAVTAGACSRYNFLAVLLIIGSSILTRF</sequence>
<feature type="region of interest" description="Disordered" evidence="1">
    <location>
        <begin position="454"/>
        <end position="481"/>
    </location>
</feature>
<accession>A0A6P8WFD1</accession>
<dbReference type="OrthoDB" id="8029146at2759"/>
<dbReference type="RefSeq" id="XP_051861088.1">
    <property type="nucleotide sequence ID" value="XM_052005128.1"/>
</dbReference>
<keyword evidence="2" id="KW-0732">Signal</keyword>
<feature type="region of interest" description="Disordered" evidence="1">
    <location>
        <begin position="152"/>
        <end position="223"/>
    </location>
</feature>